<keyword evidence="4 9" id="KW-0863">Zinc-finger</keyword>
<dbReference type="InterPro" id="IPR013083">
    <property type="entry name" value="Znf_RING/FYVE/PHD"/>
</dbReference>
<dbReference type="PROSITE" id="PS50016">
    <property type="entry name" value="ZF_PHD_2"/>
    <property type="match status" value="2"/>
</dbReference>
<dbReference type="InterPro" id="IPR001965">
    <property type="entry name" value="Znf_PHD"/>
</dbReference>
<keyword evidence="6" id="KW-0805">Transcription regulation</keyword>
<keyword evidence="7" id="KW-0804">Transcription</keyword>
<dbReference type="SUPFAM" id="SSF57903">
    <property type="entry name" value="FYVE/PHD zinc finger"/>
    <property type="match status" value="3"/>
</dbReference>
<dbReference type="GO" id="GO:0005634">
    <property type="term" value="C:nucleus"/>
    <property type="evidence" value="ECO:0007669"/>
    <property type="project" value="UniProtKB-SubCell"/>
</dbReference>
<feature type="domain" description="PHD-type" evidence="10">
    <location>
        <begin position="88"/>
        <end position="138"/>
    </location>
</feature>
<keyword evidence="5" id="KW-0862">Zinc</keyword>
<gene>
    <name evidence="11" type="ORF">AAG570_000811</name>
</gene>
<evidence type="ECO:0000256" key="6">
    <source>
        <dbReference type="ARBA" id="ARBA00023015"/>
    </source>
</evidence>
<evidence type="ECO:0000259" key="10">
    <source>
        <dbReference type="PROSITE" id="PS50016"/>
    </source>
</evidence>
<evidence type="ECO:0000256" key="4">
    <source>
        <dbReference type="ARBA" id="ARBA00022771"/>
    </source>
</evidence>
<dbReference type="PANTHER" id="PTHR45888:SF6">
    <property type="entry name" value="HL01030P-RELATED"/>
    <property type="match status" value="1"/>
</dbReference>
<keyword evidence="3" id="KW-0677">Repeat</keyword>
<protein>
    <recommendedName>
        <fullName evidence="10">PHD-type domain-containing protein</fullName>
    </recommendedName>
</protein>
<comment type="caution">
    <text evidence="11">The sequence shown here is derived from an EMBL/GenBank/DDBJ whole genome shotgun (WGS) entry which is preliminary data.</text>
</comment>
<feature type="domain" description="PHD-type" evidence="10">
    <location>
        <begin position="38"/>
        <end position="91"/>
    </location>
</feature>
<dbReference type="GO" id="GO:0008270">
    <property type="term" value="F:zinc ion binding"/>
    <property type="evidence" value="ECO:0007669"/>
    <property type="project" value="UniProtKB-KW"/>
</dbReference>
<dbReference type="PANTHER" id="PTHR45888">
    <property type="entry name" value="HL01030P-RELATED"/>
    <property type="match status" value="1"/>
</dbReference>
<name>A0ABD0YY45_9HEMI</name>
<evidence type="ECO:0000256" key="3">
    <source>
        <dbReference type="ARBA" id="ARBA00022737"/>
    </source>
</evidence>
<dbReference type="SMART" id="SM00249">
    <property type="entry name" value="PHD"/>
    <property type="match status" value="3"/>
</dbReference>
<organism evidence="11 12">
    <name type="scientific">Ranatra chinensis</name>
    <dbReference type="NCBI Taxonomy" id="642074"/>
    <lineage>
        <taxon>Eukaryota</taxon>
        <taxon>Metazoa</taxon>
        <taxon>Ecdysozoa</taxon>
        <taxon>Arthropoda</taxon>
        <taxon>Hexapoda</taxon>
        <taxon>Insecta</taxon>
        <taxon>Pterygota</taxon>
        <taxon>Neoptera</taxon>
        <taxon>Paraneoptera</taxon>
        <taxon>Hemiptera</taxon>
        <taxon>Heteroptera</taxon>
        <taxon>Panheteroptera</taxon>
        <taxon>Nepomorpha</taxon>
        <taxon>Nepidae</taxon>
        <taxon>Ranatrinae</taxon>
        <taxon>Ranatra</taxon>
    </lineage>
</organism>
<accession>A0ABD0YY45</accession>
<sequence>FFHQQRPQSDCTLKTEDEPGGENKLVFCSAKDKFVLGQDMCVMCGSLGIDQEACLIACAQCGQCYHPYCVSVKVTKVMLQKGWRCLDCTVCEGCGQRNDEGRLILCDDCDISYHIYCMDPPLGSVPTGVWKCKWCAQCQTCGSDNPGVNSSWQNSCTQCGPCASRTSCPACLDTYIDGDLIIKCINCERWLHCMCDNINTEQEADACCSQGYTCILCRPSNMALVVPSTPLRVSSPEAAPDAKVSGNDYYVDGVCLSEVGLQQIKTLSMEHGQQPVRRKRPGFKRPQDVDIMATNQENGEGGKDTAYKDGMIWGSRESGPVPSPPEGFSLYTMESGMVILKRKKQRNLQKLGEQNCFDV</sequence>
<reference evidence="11 12" key="1">
    <citation type="submission" date="2024-07" db="EMBL/GenBank/DDBJ databases">
        <title>Chromosome-level genome assembly of the water stick insect Ranatra chinensis (Heteroptera: Nepidae).</title>
        <authorList>
            <person name="Liu X."/>
        </authorList>
    </citation>
    <scope>NUCLEOTIDE SEQUENCE [LARGE SCALE GENOMIC DNA]</scope>
    <source>
        <strain evidence="11">Cailab_2021Rc</strain>
        <tissue evidence="11">Muscle</tissue>
    </source>
</reference>
<evidence type="ECO:0000256" key="7">
    <source>
        <dbReference type="ARBA" id="ARBA00023163"/>
    </source>
</evidence>
<dbReference type="CDD" id="cd15513">
    <property type="entry name" value="PHD5_KMT2C_like"/>
    <property type="match status" value="1"/>
</dbReference>
<dbReference type="FunFam" id="3.30.40.10:FF:000407">
    <property type="entry name" value="Histone-lysine N-methyltransferase MLL3"/>
    <property type="match status" value="1"/>
</dbReference>
<evidence type="ECO:0000256" key="9">
    <source>
        <dbReference type="PROSITE-ProRule" id="PRU00146"/>
    </source>
</evidence>
<dbReference type="Gene3D" id="3.30.40.10">
    <property type="entry name" value="Zinc/RING finger domain, C3HC4 (zinc finger)"/>
    <property type="match status" value="2"/>
</dbReference>
<comment type="subcellular location">
    <subcellularLocation>
        <location evidence="1">Nucleus</location>
    </subcellularLocation>
</comment>
<dbReference type="CDD" id="cd15512">
    <property type="entry name" value="PHD4_KMT2C_like"/>
    <property type="match status" value="1"/>
</dbReference>
<dbReference type="Proteomes" id="UP001558652">
    <property type="component" value="Unassembled WGS sequence"/>
</dbReference>
<evidence type="ECO:0000313" key="12">
    <source>
        <dbReference type="Proteomes" id="UP001558652"/>
    </source>
</evidence>
<evidence type="ECO:0000313" key="11">
    <source>
        <dbReference type="EMBL" id="KAL1140883.1"/>
    </source>
</evidence>
<dbReference type="Pfam" id="PF00628">
    <property type="entry name" value="PHD"/>
    <property type="match status" value="2"/>
</dbReference>
<dbReference type="InterPro" id="IPR019786">
    <property type="entry name" value="Zinc_finger_PHD-type_CS"/>
</dbReference>
<evidence type="ECO:0000256" key="8">
    <source>
        <dbReference type="ARBA" id="ARBA00023242"/>
    </source>
</evidence>
<evidence type="ECO:0000256" key="2">
    <source>
        <dbReference type="ARBA" id="ARBA00022723"/>
    </source>
</evidence>
<keyword evidence="12" id="KW-1185">Reference proteome</keyword>
<dbReference type="PROSITE" id="PS01359">
    <property type="entry name" value="ZF_PHD_1"/>
    <property type="match status" value="2"/>
</dbReference>
<proteinExistence type="predicted"/>
<evidence type="ECO:0000256" key="1">
    <source>
        <dbReference type="ARBA" id="ARBA00004123"/>
    </source>
</evidence>
<dbReference type="AlphaFoldDB" id="A0ABD0YY45"/>
<keyword evidence="2" id="KW-0479">Metal-binding</keyword>
<dbReference type="EMBL" id="JBFDAA010000001">
    <property type="protein sequence ID" value="KAL1140883.1"/>
    <property type="molecule type" value="Genomic_DNA"/>
</dbReference>
<feature type="non-terminal residue" evidence="11">
    <location>
        <position position="1"/>
    </location>
</feature>
<dbReference type="InterPro" id="IPR019787">
    <property type="entry name" value="Znf_PHD-finger"/>
</dbReference>
<evidence type="ECO:0000256" key="5">
    <source>
        <dbReference type="ARBA" id="ARBA00022833"/>
    </source>
</evidence>
<keyword evidence="8" id="KW-0539">Nucleus</keyword>
<dbReference type="InterPro" id="IPR011011">
    <property type="entry name" value="Znf_FYVE_PHD"/>
</dbReference>